<comment type="caution">
    <text evidence="11">The sequence shown here is derived from an EMBL/GenBank/DDBJ whole genome shotgun (WGS) entry which is preliminary data.</text>
</comment>
<dbReference type="RefSeq" id="WP_167016077.1">
    <property type="nucleotide sequence ID" value="NZ_VWXF01000006.1"/>
</dbReference>
<evidence type="ECO:0000256" key="7">
    <source>
        <dbReference type="ARBA" id="ARBA00023136"/>
    </source>
</evidence>
<evidence type="ECO:0000259" key="10">
    <source>
        <dbReference type="PROSITE" id="PS50893"/>
    </source>
</evidence>
<evidence type="ECO:0000313" key="12">
    <source>
        <dbReference type="Proteomes" id="UP001515683"/>
    </source>
</evidence>
<dbReference type="EC" id="7.4.2.9" evidence="8"/>
<accession>A0ABX0RHC2</accession>
<feature type="domain" description="ABC transporter" evidence="10">
    <location>
        <begin position="294"/>
        <end position="536"/>
    </location>
</feature>
<evidence type="ECO:0000256" key="4">
    <source>
        <dbReference type="ARBA" id="ARBA00022475"/>
    </source>
</evidence>
<dbReference type="InterPro" id="IPR027417">
    <property type="entry name" value="P-loop_NTPase"/>
</dbReference>
<evidence type="ECO:0000256" key="3">
    <source>
        <dbReference type="ARBA" id="ARBA00022448"/>
    </source>
</evidence>
<dbReference type="PANTHER" id="PTHR43297:SF2">
    <property type="entry name" value="DIPEPTIDE TRANSPORT ATP-BINDING PROTEIN DPPD"/>
    <property type="match status" value="1"/>
</dbReference>
<dbReference type="PROSITE" id="PS50893">
    <property type="entry name" value="ABC_TRANSPORTER_2"/>
    <property type="match status" value="2"/>
</dbReference>
<dbReference type="Gene3D" id="3.40.50.300">
    <property type="entry name" value="P-loop containing nucleotide triphosphate hydrolases"/>
    <property type="match status" value="2"/>
</dbReference>
<comment type="subcellular location">
    <subcellularLocation>
        <location evidence="1">Cell inner membrane</location>
        <topology evidence="1">Peripheral membrane protein</topology>
    </subcellularLocation>
</comment>
<reference evidence="11 12" key="1">
    <citation type="journal article" date="2019" name="bioRxiv">
        <title>Bacteria contribute to plant secondary compound degradation in a generalist herbivore system.</title>
        <authorList>
            <person name="Francoeur C.B."/>
            <person name="Khadempour L."/>
            <person name="Moreira-Soto R.D."/>
            <person name="Gotting K."/>
            <person name="Book A.J."/>
            <person name="Pinto-Tomas A.A."/>
            <person name="Keefover-Ring K."/>
            <person name="Currie C.R."/>
        </authorList>
    </citation>
    <scope>NUCLEOTIDE SEQUENCE [LARGE SCALE GENOMIC DNA]</scope>
    <source>
        <strain evidence="11">Acro-835</strain>
    </source>
</reference>
<dbReference type="Pfam" id="PF08352">
    <property type="entry name" value="oligo_HPY"/>
    <property type="match status" value="1"/>
</dbReference>
<organism evidence="11 12">
    <name type="scientific">Candidatus Pantoea multigeneris</name>
    <dbReference type="NCBI Taxonomy" id="2608357"/>
    <lineage>
        <taxon>Bacteria</taxon>
        <taxon>Pseudomonadati</taxon>
        <taxon>Pseudomonadota</taxon>
        <taxon>Gammaproteobacteria</taxon>
        <taxon>Enterobacterales</taxon>
        <taxon>Erwiniaceae</taxon>
        <taxon>Pantoea</taxon>
    </lineage>
</organism>
<evidence type="ECO:0000256" key="8">
    <source>
        <dbReference type="ARBA" id="ARBA00038852"/>
    </source>
</evidence>
<evidence type="ECO:0000256" key="2">
    <source>
        <dbReference type="ARBA" id="ARBA00006526"/>
    </source>
</evidence>
<dbReference type="EMBL" id="VWXF01000006">
    <property type="protein sequence ID" value="NIF23049.1"/>
    <property type="molecule type" value="Genomic_DNA"/>
</dbReference>
<sequence>MAQLTRLLDIEQLEVTFPDHPAVQGLSLRLHSGEIVALVGESGSGKSVSARALVGLAGDNARVQASKARLYNAKGETRDLRKLSAKAWQQVRGGEIGFVLQDALTSLDPLKTIGAEVAEALCRHQKIPRREVAARVQQLLEDVGIPDARQRMDQYAHELSGGLRQRALIASALAGGPTLLIADEPTTALDVTVQQRILSLFRQLADRGHGVLLITHDLAVVAKIADRVLVMRHGRVVEQGETAALLAAPQHPYTRQLLAAIPGVHTRNQWLADPGTSQLNITPPVDRQKRLLSVQQLHLAFRRPDGSRHQVLDDISLQLRHGETLGLVGESGSGKTSLGKVILGLIKAQQGEVWLENQRWSQMNEADRRPLRQRIQTISQDPLGAFNPLYTVMQIVQQPLRLQANASAEKITARTEALMQQVGLPLALLSRRPAALSGGQRQRVAIAQALASDPEILICDEPVSALDVLTQAQILDLLRRLQIQLGLSMLFISHDPGVVLHMSHRVAVLSAGKIVEVVDTTHPRPTAENNYSRQLLFSGG</sequence>
<evidence type="ECO:0000256" key="6">
    <source>
        <dbReference type="ARBA" id="ARBA00022840"/>
    </source>
</evidence>
<dbReference type="Pfam" id="PF00005">
    <property type="entry name" value="ABC_tran"/>
    <property type="match status" value="2"/>
</dbReference>
<dbReference type="Proteomes" id="UP001515683">
    <property type="component" value="Unassembled WGS sequence"/>
</dbReference>
<evidence type="ECO:0000256" key="1">
    <source>
        <dbReference type="ARBA" id="ARBA00004417"/>
    </source>
</evidence>
<gene>
    <name evidence="11" type="ORF">F3J40_15770</name>
</gene>
<keyword evidence="3" id="KW-0813">Transport</keyword>
<keyword evidence="6 11" id="KW-0067">ATP-binding</keyword>
<dbReference type="InterPro" id="IPR017871">
    <property type="entry name" value="ABC_transporter-like_CS"/>
</dbReference>
<dbReference type="SUPFAM" id="SSF52540">
    <property type="entry name" value="P-loop containing nucleoside triphosphate hydrolases"/>
    <property type="match status" value="2"/>
</dbReference>
<comment type="catalytic activity">
    <reaction evidence="9">
        <text>a dipeptide(out) + ATP + H2O = a dipeptide(in) + ADP + phosphate + H(+)</text>
        <dbReference type="Rhea" id="RHEA:23120"/>
        <dbReference type="ChEBI" id="CHEBI:15377"/>
        <dbReference type="ChEBI" id="CHEBI:15378"/>
        <dbReference type="ChEBI" id="CHEBI:30616"/>
        <dbReference type="ChEBI" id="CHEBI:43474"/>
        <dbReference type="ChEBI" id="CHEBI:90799"/>
        <dbReference type="ChEBI" id="CHEBI:456216"/>
        <dbReference type="EC" id="7.4.2.9"/>
    </reaction>
</comment>
<comment type="similarity">
    <text evidence="2">Belongs to the ABC transporter superfamily. Drug exporter-2 (TC 3.A.1.117) family.</text>
</comment>
<dbReference type="CDD" id="cd03257">
    <property type="entry name" value="ABC_NikE_OppD_transporters"/>
    <property type="match status" value="2"/>
</dbReference>
<name>A0ABX0RHC2_9GAMM</name>
<evidence type="ECO:0000313" key="11">
    <source>
        <dbReference type="EMBL" id="NIF23049.1"/>
    </source>
</evidence>
<evidence type="ECO:0000256" key="9">
    <source>
        <dbReference type="ARBA" id="ARBA00047356"/>
    </source>
</evidence>
<dbReference type="GO" id="GO:0005524">
    <property type="term" value="F:ATP binding"/>
    <property type="evidence" value="ECO:0007669"/>
    <property type="project" value="UniProtKB-KW"/>
</dbReference>
<keyword evidence="5" id="KW-0547">Nucleotide-binding</keyword>
<keyword evidence="12" id="KW-1185">Reference proteome</keyword>
<dbReference type="SMART" id="SM00382">
    <property type="entry name" value="AAA"/>
    <property type="match status" value="2"/>
</dbReference>
<evidence type="ECO:0000256" key="5">
    <source>
        <dbReference type="ARBA" id="ARBA00022741"/>
    </source>
</evidence>
<feature type="domain" description="ABC transporter" evidence="10">
    <location>
        <begin position="5"/>
        <end position="258"/>
    </location>
</feature>
<proteinExistence type="inferred from homology"/>
<protein>
    <recommendedName>
        <fullName evidence="8">ABC-type dipeptide transporter</fullName>
        <ecNumber evidence="8">7.4.2.9</ecNumber>
    </recommendedName>
</protein>
<dbReference type="InterPro" id="IPR003593">
    <property type="entry name" value="AAA+_ATPase"/>
</dbReference>
<dbReference type="InterPro" id="IPR003439">
    <property type="entry name" value="ABC_transporter-like_ATP-bd"/>
</dbReference>
<keyword evidence="4" id="KW-1003">Cell membrane</keyword>
<dbReference type="InterPro" id="IPR050388">
    <property type="entry name" value="ABC_Ni/Peptide_Import"/>
</dbReference>
<keyword evidence="7" id="KW-0472">Membrane</keyword>
<dbReference type="PANTHER" id="PTHR43297">
    <property type="entry name" value="OLIGOPEPTIDE TRANSPORT ATP-BINDING PROTEIN APPD"/>
    <property type="match status" value="1"/>
</dbReference>
<dbReference type="PROSITE" id="PS00211">
    <property type="entry name" value="ABC_TRANSPORTER_1"/>
    <property type="match status" value="1"/>
</dbReference>
<dbReference type="InterPro" id="IPR013563">
    <property type="entry name" value="Oligopep_ABC_C"/>
</dbReference>